<accession>A0A3G5A242</accession>
<organism evidence="1">
    <name type="scientific">Harvfovirus sp</name>
    <dbReference type="NCBI Taxonomy" id="2487768"/>
    <lineage>
        <taxon>Viruses</taxon>
        <taxon>Varidnaviria</taxon>
        <taxon>Bamfordvirae</taxon>
        <taxon>Nucleocytoviricota</taxon>
        <taxon>Megaviricetes</taxon>
        <taxon>Imitervirales</taxon>
        <taxon>Mimiviridae</taxon>
        <taxon>Klosneuvirinae</taxon>
    </lineage>
</organism>
<proteinExistence type="predicted"/>
<evidence type="ECO:0000313" key="1">
    <source>
        <dbReference type="EMBL" id="AYV80574.1"/>
    </source>
</evidence>
<sequence length="52" mass="5829">MTKFTGGYGPEYDGNTILLHIDKNNYVIIGPDIYSFRAFDEIIKFASPLANS</sequence>
<gene>
    <name evidence="1" type="ORF">Harvfovirus3_19</name>
</gene>
<name>A0A3G5A242_9VIRU</name>
<dbReference type="EMBL" id="MK072245">
    <property type="protein sequence ID" value="AYV80574.1"/>
    <property type="molecule type" value="Genomic_DNA"/>
</dbReference>
<protein>
    <submittedName>
        <fullName evidence="1">Uncharacterized protein</fullName>
    </submittedName>
</protein>
<reference evidence="1" key="1">
    <citation type="submission" date="2018-10" db="EMBL/GenBank/DDBJ databases">
        <title>Hidden diversity of soil giant viruses.</title>
        <authorList>
            <person name="Schulz F."/>
            <person name="Alteio L."/>
            <person name="Goudeau D."/>
            <person name="Ryan E.M."/>
            <person name="Malmstrom R.R."/>
            <person name="Blanchard J."/>
            <person name="Woyke T."/>
        </authorList>
    </citation>
    <scope>NUCLEOTIDE SEQUENCE</scope>
    <source>
        <strain evidence="1">HAV1</strain>
    </source>
</reference>